<organism evidence="1 2">
    <name type="scientific">Coniosporium uncinatum</name>
    <dbReference type="NCBI Taxonomy" id="93489"/>
    <lineage>
        <taxon>Eukaryota</taxon>
        <taxon>Fungi</taxon>
        <taxon>Dikarya</taxon>
        <taxon>Ascomycota</taxon>
        <taxon>Pezizomycotina</taxon>
        <taxon>Dothideomycetes</taxon>
        <taxon>Dothideomycetes incertae sedis</taxon>
        <taxon>Coniosporium</taxon>
    </lineage>
</organism>
<evidence type="ECO:0000313" key="2">
    <source>
        <dbReference type="Proteomes" id="UP001186974"/>
    </source>
</evidence>
<name>A0ACC3CT37_9PEZI</name>
<proteinExistence type="predicted"/>
<dbReference type="EMBL" id="JAWDJW010012188">
    <property type="protein sequence ID" value="KAK3044269.1"/>
    <property type="molecule type" value="Genomic_DNA"/>
</dbReference>
<sequence>MGRIRKKLYLSAKITESMRNMHGQESKARKKGTSSSNEDMPQMGAGQLKSLLRRGAQTLSHPEIDVKDMLNWDFATMLEKCKDRPSDPHIGEATATHSTVDEEKWLSVMEKVETAVFDGKRYQKQLESENAKNLLPNEVTRADRRIGKNTTVMMDGYEVSKASVGCVGWEAVPTLAGKDPRLAEPMKEKRPEIINQDHCQICWDGGEITLCSGCPRSYHIGCMEKDRRPIKKSFNAFHCPQHECHDCGKKTTDAGGLIYRCRFCPMAFCEDCLDWDAIKLVGETLPEYEMLGFPAVTQ</sequence>
<dbReference type="Proteomes" id="UP001186974">
    <property type="component" value="Unassembled WGS sequence"/>
</dbReference>
<reference evidence="1" key="1">
    <citation type="submission" date="2024-09" db="EMBL/GenBank/DDBJ databases">
        <title>Black Yeasts Isolated from many extreme environments.</title>
        <authorList>
            <person name="Coleine C."/>
            <person name="Stajich J.E."/>
            <person name="Selbmann L."/>
        </authorList>
    </citation>
    <scope>NUCLEOTIDE SEQUENCE</scope>
    <source>
        <strain evidence="1">CCFEE 5737</strain>
    </source>
</reference>
<comment type="caution">
    <text evidence="1">The sequence shown here is derived from an EMBL/GenBank/DDBJ whole genome shotgun (WGS) entry which is preliminary data.</text>
</comment>
<evidence type="ECO:0000313" key="1">
    <source>
        <dbReference type="EMBL" id="KAK3044269.1"/>
    </source>
</evidence>
<keyword evidence="2" id="KW-1185">Reference proteome</keyword>
<accession>A0ACC3CT37</accession>
<feature type="non-terminal residue" evidence="1">
    <location>
        <position position="298"/>
    </location>
</feature>
<gene>
    <name evidence="1" type="ORF">LTS18_001744</name>
</gene>
<protein>
    <submittedName>
        <fullName evidence="1">Uncharacterized protein</fullName>
    </submittedName>
</protein>